<evidence type="ECO:0000256" key="5">
    <source>
        <dbReference type="PIRNR" id="PIRNR006276"/>
    </source>
</evidence>
<name>A0A928V6B8_9GAMM</name>
<dbReference type="GO" id="GO:0005737">
    <property type="term" value="C:cytoplasm"/>
    <property type="evidence" value="ECO:0007669"/>
    <property type="project" value="UniProtKB-SubCell"/>
</dbReference>
<dbReference type="EMBL" id="PRDL01000001">
    <property type="protein sequence ID" value="MBE8717452.1"/>
    <property type="molecule type" value="Genomic_DNA"/>
</dbReference>
<dbReference type="InterPro" id="IPR006016">
    <property type="entry name" value="UspA"/>
</dbReference>
<dbReference type="PRINTS" id="PR01438">
    <property type="entry name" value="UNVRSLSTRESS"/>
</dbReference>
<organism evidence="7 8">
    <name type="scientific">Cellvibrio polysaccharolyticus</name>
    <dbReference type="NCBI Taxonomy" id="2082724"/>
    <lineage>
        <taxon>Bacteria</taxon>
        <taxon>Pseudomonadati</taxon>
        <taxon>Pseudomonadota</taxon>
        <taxon>Gammaproteobacteria</taxon>
        <taxon>Cellvibrionales</taxon>
        <taxon>Cellvibrionaceae</taxon>
        <taxon>Cellvibrio</taxon>
    </lineage>
</organism>
<evidence type="ECO:0000313" key="8">
    <source>
        <dbReference type="Proteomes" id="UP000652567"/>
    </source>
</evidence>
<sequence>MTATPFLYKHIIVGLDLSDEAPQVLDKAVALAKACQAQLSIAHVIEPITFAYGGDMPVDLSEVQEQLQLKAEHELQRLAAQLAYPIQQEHVLVGQPATELHYLAKQQEADLIIVGSHGRKGFALLLGSTSNSVLHGAICDVLAVRVSETEAAE</sequence>
<evidence type="ECO:0000256" key="4">
    <source>
        <dbReference type="ARBA" id="ARBA00022490"/>
    </source>
</evidence>
<keyword evidence="8" id="KW-1185">Reference proteome</keyword>
<comment type="subcellular location">
    <subcellularLocation>
        <location evidence="1 5">Cytoplasm</location>
    </subcellularLocation>
</comment>
<evidence type="ECO:0000259" key="6">
    <source>
        <dbReference type="Pfam" id="PF00582"/>
    </source>
</evidence>
<dbReference type="PIRSF" id="PIRSF006276">
    <property type="entry name" value="UspA"/>
    <property type="match status" value="1"/>
</dbReference>
<proteinExistence type="inferred from homology"/>
<dbReference type="InterPro" id="IPR006015">
    <property type="entry name" value="Universal_stress_UspA"/>
</dbReference>
<evidence type="ECO:0000256" key="2">
    <source>
        <dbReference type="ARBA" id="ARBA00008791"/>
    </source>
</evidence>
<dbReference type="SUPFAM" id="SSF52402">
    <property type="entry name" value="Adenine nucleotide alpha hydrolases-like"/>
    <property type="match status" value="1"/>
</dbReference>
<dbReference type="Pfam" id="PF00582">
    <property type="entry name" value="Usp"/>
    <property type="match status" value="1"/>
</dbReference>
<comment type="subunit">
    <text evidence="3">Homodimer.</text>
</comment>
<comment type="caution">
    <text evidence="7">The sequence shown here is derived from an EMBL/GenBank/DDBJ whole genome shotgun (WGS) entry which is preliminary data.</text>
</comment>
<keyword evidence="4 5" id="KW-0963">Cytoplasm</keyword>
<evidence type="ECO:0000313" key="7">
    <source>
        <dbReference type="EMBL" id="MBE8717452.1"/>
    </source>
</evidence>
<feature type="domain" description="UspA" evidence="6">
    <location>
        <begin position="8"/>
        <end position="145"/>
    </location>
</feature>
<evidence type="ECO:0000256" key="3">
    <source>
        <dbReference type="ARBA" id="ARBA00011738"/>
    </source>
</evidence>
<evidence type="ECO:0000256" key="1">
    <source>
        <dbReference type="ARBA" id="ARBA00004496"/>
    </source>
</evidence>
<dbReference type="AlphaFoldDB" id="A0A928V6B8"/>
<dbReference type="InterPro" id="IPR014729">
    <property type="entry name" value="Rossmann-like_a/b/a_fold"/>
</dbReference>
<protein>
    <recommendedName>
        <fullName evidence="5">Universal stress protein</fullName>
    </recommendedName>
</protein>
<dbReference type="PANTHER" id="PTHR46268">
    <property type="entry name" value="STRESS RESPONSE PROTEIN NHAX"/>
    <property type="match status" value="1"/>
</dbReference>
<reference evidence="7" key="1">
    <citation type="submission" date="2018-07" db="EMBL/GenBank/DDBJ databases">
        <title>Genome assembly of strain Ka43.</title>
        <authorList>
            <person name="Kukolya J."/>
            <person name="Nagy I."/>
            <person name="Horvath B."/>
            <person name="Toth A."/>
        </authorList>
    </citation>
    <scope>NUCLEOTIDE SEQUENCE</scope>
    <source>
        <strain evidence="7">KB43</strain>
    </source>
</reference>
<dbReference type="PANTHER" id="PTHR46268:SF23">
    <property type="entry name" value="UNIVERSAL STRESS PROTEIN A-RELATED"/>
    <property type="match status" value="1"/>
</dbReference>
<comment type="similarity">
    <text evidence="2 5">Belongs to the universal stress protein A family.</text>
</comment>
<dbReference type="Gene3D" id="3.40.50.620">
    <property type="entry name" value="HUPs"/>
    <property type="match status" value="1"/>
</dbReference>
<accession>A0A928V6B8</accession>
<gene>
    <name evidence="7" type="ORF">C4F51_09645</name>
</gene>
<dbReference type="Proteomes" id="UP000652567">
    <property type="component" value="Unassembled WGS sequence"/>
</dbReference>
<dbReference type="RefSeq" id="WP_193909318.1">
    <property type="nucleotide sequence ID" value="NZ_PRDL01000001.1"/>
</dbReference>